<organism evidence="2">
    <name type="scientific">Coccidioides posadasii (strain RMSCC 757 / Silveira)</name>
    <name type="common">Valley fever fungus</name>
    <dbReference type="NCBI Taxonomy" id="443226"/>
    <lineage>
        <taxon>Eukaryota</taxon>
        <taxon>Fungi</taxon>
        <taxon>Dikarya</taxon>
        <taxon>Ascomycota</taxon>
        <taxon>Pezizomycotina</taxon>
        <taxon>Eurotiomycetes</taxon>
        <taxon>Eurotiomycetidae</taxon>
        <taxon>Onygenales</taxon>
        <taxon>Onygenaceae</taxon>
        <taxon>Coccidioides</taxon>
    </lineage>
</organism>
<keyword evidence="2" id="KW-1185">Reference proteome</keyword>
<gene>
    <name evidence="1" type="ORF">CPSG_02205</name>
</gene>
<name>E9CV48_COCPS</name>
<accession>E9CV48</accession>
<evidence type="ECO:0000313" key="2">
    <source>
        <dbReference type="Proteomes" id="UP000002497"/>
    </source>
</evidence>
<sequence>MVEEWRVPCEGVEMRRETGRSRERGSWAHGSGDWDVCRRTTESGATKLHCLHLFFKHDCPCGEMGAQVCAQGIPHILPY</sequence>
<dbReference type="EMBL" id="GL636487">
    <property type="protein sequence ID" value="EFW22048.1"/>
    <property type="molecule type" value="Genomic_DNA"/>
</dbReference>
<dbReference type="Proteomes" id="UP000002497">
    <property type="component" value="Unassembled WGS sequence"/>
</dbReference>
<dbReference type="VEuPathDB" id="FungiDB:CPSG_02205"/>
<reference evidence="2" key="2">
    <citation type="submission" date="2010-03" db="EMBL/GenBank/DDBJ databases">
        <title>The genome sequence of Coccidioides posadasii strain Silveira.</title>
        <authorList>
            <consortium name="The Broad Institute Genome Sequencing Center for Infectious Disease"/>
            <person name="Neafsey D."/>
            <person name="Orbach M."/>
            <person name="Henn M.R."/>
            <person name="Cole G.T."/>
            <person name="Galgiani J."/>
            <person name="Gardner M.J."/>
            <person name="Kirkland T.N."/>
            <person name="Taylor J.W."/>
            <person name="Young S.K."/>
            <person name="Zeng Q."/>
            <person name="Koehrsen M."/>
            <person name="Alvarado L."/>
            <person name="Berlin A."/>
            <person name="Borenstein D."/>
            <person name="Chapman S.B."/>
            <person name="Chen Z."/>
            <person name="Engels R."/>
            <person name="Freedman E."/>
            <person name="Gellesch M."/>
            <person name="Goldberg J."/>
            <person name="Griggs A."/>
            <person name="Gujja S."/>
            <person name="Heilman E."/>
            <person name="Heiman D."/>
            <person name="Howarth C."/>
            <person name="Jen D."/>
            <person name="Larson L."/>
            <person name="Mehta T."/>
            <person name="Neiman D."/>
            <person name="Park D."/>
            <person name="Pearson M."/>
            <person name="Richards J."/>
            <person name="Roberts A."/>
            <person name="Saif S."/>
            <person name="Shea T."/>
            <person name="Shenoy N."/>
            <person name="Sisk P."/>
            <person name="Stolte C."/>
            <person name="Sykes S."/>
            <person name="Walk T."/>
            <person name="White J."/>
            <person name="Yandava C."/>
            <person name="Haas B."/>
            <person name="Nusbaum C."/>
            <person name="Birren B."/>
        </authorList>
    </citation>
    <scope>NUCLEOTIDE SEQUENCE [LARGE SCALE GENOMIC DNA]</scope>
    <source>
        <strain evidence="2">RMSCC 757 / Silveira</strain>
    </source>
</reference>
<proteinExistence type="predicted"/>
<reference evidence="2" key="1">
    <citation type="journal article" date="2010" name="Genome Res.">
        <title>Population genomic sequencing of Coccidioides fungi reveals recent hybridization and transposon control.</title>
        <authorList>
            <person name="Neafsey D.E."/>
            <person name="Barker B.M."/>
            <person name="Sharpton T.J."/>
            <person name="Stajich J.E."/>
            <person name="Park D.J."/>
            <person name="Whiston E."/>
            <person name="Hung C.-Y."/>
            <person name="McMahan C."/>
            <person name="White J."/>
            <person name="Sykes S."/>
            <person name="Heiman D."/>
            <person name="Young S."/>
            <person name="Zeng Q."/>
            <person name="Abouelleil A."/>
            <person name="Aftuck L."/>
            <person name="Bessette D."/>
            <person name="Brown A."/>
            <person name="FitzGerald M."/>
            <person name="Lui A."/>
            <person name="Macdonald J.P."/>
            <person name="Priest M."/>
            <person name="Orbach M.J."/>
            <person name="Galgiani J.N."/>
            <person name="Kirkland T.N."/>
            <person name="Cole G.T."/>
            <person name="Birren B.W."/>
            <person name="Henn M.R."/>
            <person name="Taylor J.W."/>
            <person name="Rounsley S.D."/>
        </authorList>
    </citation>
    <scope>NUCLEOTIDE SEQUENCE [LARGE SCALE GENOMIC DNA]</scope>
    <source>
        <strain evidence="2">RMSCC 757 / Silveira</strain>
    </source>
</reference>
<protein>
    <submittedName>
        <fullName evidence="1">Uncharacterized protein</fullName>
    </submittedName>
</protein>
<dbReference type="AlphaFoldDB" id="E9CV48"/>
<dbReference type="HOGENOM" id="CLU_2605866_0_0_1"/>
<evidence type="ECO:0000313" key="1">
    <source>
        <dbReference type="EMBL" id="EFW22048.1"/>
    </source>
</evidence>